<dbReference type="EMBL" id="JH930476">
    <property type="protein sequence ID" value="EKM51555.1"/>
    <property type="molecule type" value="Genomic_DNA"/>
</dbReference>
<feature type="non-terminal residue" evidence="3">
    <location>
        <position position="108"/>
    </location>
</feature>
<keyword evidence="2" id="KW-1133">Transmembrane helix</keyword>
<accession>K5VXK5</accession>
<proteinExistence type="predicted"/>
<protein>
    <submittedName>
        <fullName evidence="3">Uncharacterized protein</fullName>
    </submittedName>
</protein>
<sequence>MDPINTQPYSPPPPGYLSAPLLPQNEEKHGDTLPPEQVAVFQGYGGYGVLYPHESQIPAPGSFQPRRPRSRTRRLIVRAVHMLMLFTVSVMLLPTFLRGIARISHAVS</sequence>
<dbReference type="Proteomes" id="UP000008370">
    <property type="component" value="Unassembled WGS sequence"/>
</dbReference>
<dbReference type="RefSeq" id="XP_007399367.1">
    <property type="nucleotide sequence ID" value="XM_007399305.1"/>
</dbReference>
<feature type="transmembrane region" description="Helical" evidence="2">
    <location>
        <begin position="75"/>
        <end position="97"/>
    </location>
</feature>
<keyword evidence="4" id="KW-1185">Reference proteome</keyword>
<dbReference type="AlphaFoldDB" id="K5VXK5"/>
<dbReference type="HOGENOM" id="CLU_2203300_0_0_1"/>
<organism evidence="3 4">
    <name type="scientific">Phanerochaete carnosa (strain HHB-10118-sp)</name>
    <name type="common">White-rot fungus</name>
    <name type="synonym">Peniophora carnosa</name>
    <dbReference type="NCBI Taxonomy" id="650164"/>
    <lineage>
        <taxon>Eukaryota</taxon>
        <taxon>Fungi</taxon>
        <taxon>Dikarya</taxon>
        <taxon>Basidiomycota</taxon>
        <taxon>Agaricomycotina</taxon>
        <taxon>Agaricomycetes</taxon>
        <taxon>Polyporales</taxon>
        <taxon>Phanerochaetaceae</taxon>
        <taxon>Phanerochaete</taxon>
    </lineage>
</organism>
<dbReference type="InParanoid" id="K5VXK5"/>
<keyword evidence="2" id="KW-0472">Membrane</keyword>
<name>K5VXK5_PHACS</name>
<dbReference type="GeneID" id="18918081"/>
<evidence type="ECO:0000313" key="3">
    <source>
        <dbReference type="EMBL" id="EKM51555.1"/>
    </source>
</evidence>
<keyword evidence="2" id="KW-0812">Transmembrane</keyword>
<evidence type="ECO:0000256" key="1">
    <source>
        <dbReference type="SAM" id="MobiDB-lite"/>
    </source>
</evidence>
<feature type="region of interest" description="Disordered" evidence="1">
    <location>
        <begin position="1"/>
        <end position="33"/>
    </location>
</feature>
<reference evidence="3 4" key="1">
    <citation type="journal article" date="2012" name="BMC Genomics">
        <title>Comparative genomics of the white-rot fungi, Phanerochaete carnosa and P. chrysosporium, to elucidate the genetic basis of the distinct wood types they colonize.</title>
        <authorList>
            <person name="Suzuki H."/>
            <person name="MacDonald J."/>
            <person name="Syed K."/>
            <person name="Salamov A."/>
            <person name="Hori C."/>
            <person name="Aerts A."/>
            <person name="Henrissat B."/>
            <person name="Wiebenga A."/>
            <person name="vanKuyk P.A."/>
            <person name="Barry K."/>
            <person name="Lindquist E."/>
            <person name="LaButti K."/>
            <person name="Lapidus A."/>
            <person name="Lucas S."/>
            <person name="Coutinho P."/>
            <person name="Gong Y."/>
            <person name="Samejima M."/>
            <person name="Mahadevan R."/>
            <person name="Abou-Zaid M."/>
            <person name="de Vries R.P."/>
            <person name="Igarashi K."/>
            <person name="Yadav J.S."/>
            <person name="Grigoriev I.V."/>
            <person name="Master E.R."/>
        </authorList>
    </citation>
    <scope>NUCLEOTIDE SEQUENCE [LARGE SCALE GENOMIC DNA]</scope>
    <source>
        <strain evidence="3 4">HHB-10118-sp</strain>
    </source>
</reference>
<evidence type="ECO:0000256" key="2">
    <source>
        <dbReference type="SAM" id="Phobius"/>
    </source>
</evidence>
<evidence type="ECO:0000313" key="4">
    <source>
        <dbReference type="Proteomes" id="UP000008370"/>
    </source>
</evidence>
<dbReference type="KEGG" id="pco:PHACADRAFT_261767"/>
<gene>
    <name evidence="3" type="ORF">PHACADRAFT_261767</name>
</gene>